<evidence type="ECO:0000313" key="10">
    <source>
        <dbReference type="Proteomes" id="UP000825935"/>
    </source>
</evidence>
<feature type="compositionally biased region" description="Polar residues" evidence="6">
    <location>
        <begin position="336"/>
        <end position="354"/>
    </location>
</feature>
<sequence length="365" mass="40614">MADNFRERLTTLSGKLKVGGSEVSKKLSTRMSSMGDKMKEIFRVSTPADKLIEELTTEDPQNQRTGLDWSKTMDLCDSIRNREISGQEVVKALKKRLMVKGNSNDGSIDSYTCSRIQLLTLSLLEACVKNCEHLFVDISNEHLLDEMVKIVDEPSTSIVARDKALKLIEAWGESTPELRNLPMFEETYKSLKSRGVKFPLRDTESLAPIFTPPQTVFPVNEAYDPRMLDMGVPTGGQSDLALPSTEELIRTAQNSIDLLSTVLISSPQQEALQDELTASLVEQCHRAQFMVQRVVEQVNDNEALLFEVLNVNDELQKVLSKYEEMRASLALETPHILSSSSPQAEDTSAVTNGGTVVDSLEKSDL</sequence>
<comment type="subcellular location">
    <subcellularLocation>
        <location evidence="1">Membrane</location>
        <topology evidence="1">Peripheral membrane protein</topology>
    </subcellularLocation>
</comment>
<protein>
    <recommendedName>
        <fullName evidence="11">Target of Myb protein 1</fullName>
    </recommendedName>
</protein>
<dbReference type="PANTHER" id="PTHR46646:SF1">
    <property type="entry name" value="TOM1-LIKE PROTEIN 1"/>
    <property type="match status" value="1"/>
</dbReference>
<keyword evidence="4" id="KW-0653">Protein transport</keyword>
<dbReference type="PROSITE" id="PS50179">
    <property type="entry name" value="VHS"/>
    <property type="match status" value="1"/>
</dbReference>
<dbReference type="GO" id="GO:0005737">
    <property type="term" value="C:cytoplasm"/>
    <property type="evidence" value="ECO:0007669"/>
    <property type="project" value="UniProtKB-ARBA"/>
</dbReference>
<evidence type="ECO:0000256" key="1">
    <source>
        <dbReference type="ARBA" id="ARBA00004170"/>
    </source>
</evidence>
<dbReference type="Gene3D" id="1.25.40.90">
    <property type="match status" value="1"/>
</dbReference>
<proteinExistence type="inferred from homology"/>
<dbReference type="PANTHER" id="PTHR46646">
    <property type="entry name" value="TOM1-LIKE PROTEIN 1"/>
    <property type="match status" value="1"/>
</dbReference>
<dbReference type="InterPro" id="IPR044836">
    <property type="entry name" value="TOL_plant"/>
</dbReference>
<evidence type="ECO:0000259" key="7">
    <source>
        <dbReference type="PROSITE" id="PS50179"/>
    </source>
</evidence>
<dbReference type="Pfam" id="PF03127">
    <property type="entry name" value="GAT"/>
    <property type="match status" value="1"/>
</dbReference>
<evidence type="ECO:0000313" key="9">
    <source>
        <dbReference type="EMBL" id="KAH7444648.1"/>
    </source>
</evidence>
<dbReference type="Proteomes" id="UP000825935">
    <property type="component" value="Chromosome 2"/>
</dbReference>
<dbReference type="InterPro" id="IPR008942">
    <property type="entry name" value="ENTH_VHS"/>
</dbReference>
<dbReference type="SUPFAM" id="SSF48464">
    <property type="entry name" value="ENTH/VHS domain"/>
    <property type="match status" value="1"/>
</dbReference>
<dbReference type="AlphaFoldDB" id="A0A8T2VC26"/>
<dbReference type="PROSITE" id="PS50909">
    <property type="entry name" value="GAT"/>
    <property type="match status" value="1"/>
</dbReference>
<evidence type="ECO:0000256" key="4">
    <source>
        <dbReference type="ARBA" id="ARBA00022927"/>
    </source>
</evidence>
<dbReference type="GO" id="GO:0043130">
    <property type="term" value="F:ubiquitin binding"/>
    <property type="evidence" value="ECO:0007669"/>
    <property type="project" value="InterPro"/>
</dbReference>
<dbReference type="Gene3D" id="1.20.58.160">
    <property type="match status" value="1"/>
</dbReference>
<feature type="domain" description="GAT" evidence="8">
    <location>
        <begin position="240"/>
        <end position="327"/>
    </location>
</feature>
<dbReference type="GO" id="GO:0016020">
    <property type="term" value="C:membrane"/>
    <property type="evidence" value="ECO:0007669"/>
    <property type="project" value="UniProtKB-SubCell"/>
</dbReference>
<keyword evidence="10" id="KW-1185">Reference proteome</keyword>
<dbReference type="OrthoDB" id="2018246at2759"/>
<evidence type="ECO:0008006" key="11">
    <source>
        <dbReference type="Google" id="ProtNLM"/>
    </source>
</evidence>
<name>A0A8T2VC26_CERRI</name>
<reference evidence="9" key="1">
    <citation type="submission" date="2021-08" db="EMBL/GenBank/DDBJ databases">
        <title>WGS assembly of Ceratopteris richardii.</title>
        <authorList>
            <person name="Marchant D.B."/>
            <person name="Chen G."/>
            <person name="Jenkins J."/>
            <person name="Shu S."/>
            <person name="Leebens-Mack J."/>
            <person name="Grimwood J."/>
            <person name="Schmutz J."/>
            <person name="Soltis P."/>
            <person name="Soltis D."/>
            <person name="Chen Z.-H."/>
        </authorList>
    </citation>
    <scope>NUCLEOTIDE SEQUENCE</scope>
    <source>
        <strain evidence="9">Whitten #5841</strain>
        <tissue evidence="9">Leaf</tissue>
    </source>
</reference>
<dbReference type="SMART" id="SM00288">
    <property type="entry name" value="VHS"/>
    <property type="match status" value="1"/>
</dbReference>
<accession>A0A8T2VC26</accession>
<dbReference type="GO" id="GO:0043328">
    <property type="term" value="P:protein transport to vacuole involved in ubiquitin-dependent protein catabolic process via the multivesicular body sorting pathway"/>
    <property type="evidence" value="ECO:0007669"/>
    <property type="project" value="InterPro"/>
</dbReference>
<dbReference type="PIRSF" id="PIRSF036948">
    <property type="entry name" value="TOM1"/>
    <property type="match status" value="1"/>
</dbReference>
<evidence type="ECO:0000256" key="2">
    <source>
        <dbReference type="ARBA" id="ARBA00007708"/>
    </source>
</evidence>
<evidence type="ECO:0000256" key="6">
    <source>
        <dbReference type="SAM" id="MobiDB-lite"/>
    </source>
</evidence>
<keyword evidence="3" id="KW-0813">Transport</keyword>
<feature type="domain" description="VHS" evidence="7">
    <location>
        <begin position="68"/>
        <end position="199"/>
    </location>
</feature>
<dbReference type="InterPro" id="IPR002014">
    <property type="entry name" value="VHS_dom"/>
</dbReference>
<gene>
    <name evidence="9" type="ORF">KP509_02G086300</name>
</gene>
<comment type="caution">
    <text evidence="9">The sequence shown here is derived from an EMBL/GenBank/DDBJ whole genome shotgun (WGS) entry which is preliminary data.</text>
</comment>
<comment type="similarity">
    <text evidence="2">Belongs to the TOM1 family.</text>
</comment>
<feature type="region of interest" description="Disordered" evidence="6">
    <location>
        <begin position="335"/>
        <end position="365"/>
    </location>
</feature>
<evidence type="ECO:0000259" key="8">
    <source>
        <dbReference type="PROSITE" id="PS50909"/>
    </source>
</evidence>
<dbReference type="OMA" id="NLPMFEE"/>
<organism evidence="9 10">
    <name type="scientific">Ceratopteris richardii</name>
    <name type="common">Triangle waterfern</name>
    <dbReference type="NCBI Taxonomy" id="49495"/>
    <lineage>
        <taxon>Eukaryota</taxon>
        <taxon>Viridiplantae</taxon>
        <taxon>Streptophyta</taxon>
        <taxon>Embryophyta</taxon>
        <taxon>Tracheophyta</taxon>
        <taxon>Polypodiopsida</taxon>
        <taxon>Polypodiidae</taxon>
        <taxon>Polypodiales</taxon>
        <taxon>Pteridineae</taxon>
        <taxon>Pteridaceae</taxon>
        <taxon>Parkerioideae</taxon>
        <taxon>Ceratopteris</taxon>
    </lineage>
</organism>
<dbReference type="SUPFAM" id="SSF89009">
    <property type="entry name" value="GAT-like domain"/>
    <property type="match status" value="1"/>
</dbReference>
<dbReference type="EMBL" id="CM035407">
    <property type="protein sequence ID" value="KAH7444648.1"/>
    <property type="molecule type" value="Genomic_DNA"/>
</dbReference>
<keyword evidence="5" id="KW-0472">Membrane</keyword>
<evidence type="ECO:0000256" key="3">
    <source>
        <dbReference type="ARBA" id="ARBA00022448"/>
    </source>
</evidence>
<dbReference type="GO" id="GO:0035091">
    <property type="term" value="F:phosphatidylinositol binding"/>
    <property type="evidence" value="ECO:0007669"/>
    <property type="project" value="InterPro"/>
</dbReference>
<dbReference type="InterPro" id="IPR004152">
    <property type="entry name" value="GAT_dom"/>
</dbReference>
<dbReference type="Pfam" id="PF00790">
    <property type="entry name" value="VHS"/>
    <property type="match status" value="1"/>
</dbReference>
<evidence type="ECO:0000256" key="5">
    <source>
        <dbReference type="ARBA" id="ARBA00023136"/>
    </source>
</evidence>
<dbReference type="InterPro" id="IPR038425">
    <property type="entry name" value="GAT_sf"/>
</dbReference>
<dbReference type="InterPro" id="IPR014645">
    <property type="entry name" value="TOM1"/>
</dbReference>
<dbReference type="CDD" id="cd03561">
    <property type="entry name" value="VHS"/>
    <property type="match status" value="1"/>
</dbReference>